<dbReference type="GO" id="GO:0022857">
    <property type="term" value="F:transmembrane transporter activity"/>
    <property type="evidence" value="ECO:0007669"/>
    <property type="project" value="InterPro"/>
</dbReference>
<dbReference type="InterPro" id="IPR052714">
    <property type="entry name" value="MFS_Exporter"/>
</dbReference>
<feature type="transmembrane region" description="Helical" evidence="1">
    <location>
        <begin position="260"/>
        <end position="278"/>
    </location>
</feature>
<proteinExistence type="predicted"/>
<feature type="transmembrane region" description="Helical" evidence="1">
    <location>
        <begin position="7"/>
        <end position="32"/>
    </location>
</feature>
<feature type="transmembrane region" description="Helical" evidence="1">
    <location>
        <begin position="161"/>
        <end position="180"/>
    </location>
</feature>
<feature type="transmembrane region" description="Helical" evidence="1">
    <location>
        <begin position="102"/>
        <end position="123"/>
    </location>
</feature>
<dbReference type="InterPro" id="IPR020846">
    <property type="entry name" value="MFS_dom"/>
</dbReference>
<evidence type="ECO:0000256" key="1">
    <source>
        <dbReference type="SAM" id="Phobius"/>
    </source>
</evidence>
<dbReference type="PANTHER" id="PTHR23531">
    <property type="entry name" value="QUINOLENE RESISTANCE PROTEIN NORA"/>
    <property type="match status" value="1"/>
</dbReference>
<keyword evidence="1" id="KW-0812">Transmembrane</keyword>
<dbReference type="InterPro" id="IPR036259">
    <property type="entry name" value="MFS_trans_sf"/>
</dbReference>
<dbReference type="AlphaFoldDB" id="A0A485M0U4"/>
<name>A0A485M0U4_9ZZZZ</name>
<feature type="transmembrane region" description="Helical" evidence="1">
    <location>
        <begin position="229"/>
        <end position="248"/>
    </location>
</feature>
<dbReference type="EMBL" id="CAADRM010000102">
    <property type="protein sequence ID" value="VFU15090.1"/>
    <property type="molecule type" value="Genomic_DNA"/>
</dbReference>
<feature type="transmembrane region" description="Helical" evidence="1">
    <location>
        <begin position="319"/>
        <end position="343"/>
    </location>
</feature>
<evidence type="ECO:0000259" key="2">
    <source>
        <dbReference type="PROSITE" id="PS50850"/>
    </source>
</evidence>
<keyword evidence="1" id="KW-0472">Membrane</keyword>
<dbReference type="Pfam" id="PF07690">
    <property type="entry name" value="MFS_1"/>
    <property type="match status" value="2"/>
</dbReference>
<dbReference type="InterPro" id="IPR011701">
    <property type="entry name" value="MFS"/>
</dbReference>
<reference evidence="3" key="1">
    <citation type="submission" date="2019-03" db="EMBL/GenBank/DDBJ databases">
        <authorList>
            <person name="Hao L."/>
        </authorList>
    </citation>
    <scope>NUCLEOTIDE SEQUENCE</scope>
</reference>
<keyword evidence="1" id="KW-1133">Transmembrane helix</keyword>
<gene>
    <name evidence="3" type="primary">ymfD</name>
    <name evidence="3" type="ORF">SCFA_390013</name>
</gene>
<dbReference type="SUPFAM" id="SSF103473">
    <property type="entry name" value="MFS general substrate transporter"/>
    <property type="match status" value="1"/>
</dbReference>
<evidence type="ECO:0000313" key="3">
    <source>
        <dbReference type="EMBL" id="VFU15090.1"/>
    </source>
</evidence>
<feature type="domain" description="Major facilitator superfamily (MFS) profile" evidence="2">
    <location>
        <begin position="1"/>
        <end position="367"/>
    </location>
</feature>
<feature type="transmembrane region" description="Helical" evidence="1">
    <location>
        <begin position="44"/>
        <end position="64"/>
    </location>
</feature>
<dbReference type="PANTHER" id="PTHR23531:SF1">
    <property type="entry name" value="QUINOLENE RESISTANCE PROTEIN NORA"/>
    <property type="match status" value="1"/>
</dbReference>
<protein>
    <submittedName>
        <fullName evidence="3">Bacillibactin exporter</fullName>
    </submittedName>
</protein>
<feature type="transmembrane region" description="Helical" evidence="1">
    <location>
        <begin position="130"/>
        <end position="149"/>
    </location>
</feature>
<feature type="transmembrane region" description="Helical" evidence="1">
    <location>
        <begin position="71"/>
        <end position="90"/>
    </location>
</feature>
<feature type="transmembrane region" description="Helical" evidence="1">
    <location>
        <begin position="284"/>
        <end position="307"/>
    </location>
</feature>
<feature type="transmembrane region" description="Helical" evidence="1">
    <location>
        <begin position="349"/>
        <end position="366"/>
    </location>
</feature>
<dbReference type="Gene3D" id="1.20.1250.20">
    <property type="entry name" value="MFS general substrate transporter like domains"/>
    <property type="match status" value="1"/>
</dbReference>
<organism evidence="3">
    <name type="scientific">anaerobic digester metagenome</name>
    <dbReference type="NCBI Taxonomy" id="1263854"/>
    <lineage>
        <taxon>unclassified sequences</taxon>
        <taxon>metagenomes</taxon>
        <taxon>ecological metagenomes</taxon>
    </lineage>
</organism>
<dbReference type="PROSITE" id="PS50850">
    <property type="entry name" value="MFS"/>
    <property type="match status" value="1"/>
</dbReference>
<sequence length="367" mass="39388">MSEQRRNFLIIVVASFFFFLNFSELILLPKYIVHLGLSPADIGLVMGAFSITVLMTLPLAGIFSERISRKCVFIAGAALLCLATPFYALVQGMGPLVFVLRIIQGVGFAGAFGILGAFVFDIAAPGSRRYLLGILTAINISTHAIGPALGEYIIHARGYPLFFYTAAGLGFVGVIAGFFLPGSARAERIPLLPLAQGLPHMAAALVLGTVFGSQVVFVPPFLLTRGIDNSSLFFVSFVAGSLMVWSFLHKPLRGAGDVQAWVISLILMLVFPLAVPFFEGRGSLIALALAFGIGYGYLYPTLNAYLLDIYPDTRSLANSLFVWSFNLGMLVSSLGFGAVSAAWGYETAFFVSGILGLSMLALILRLR</sequence>
<accession>A0A485M0U4</accession>